<sequence length="733" mass="82550">MEERFLDLVRDNDVVEVSVALLEVNVTSDVFPNVGKLRDKFGRSALELAVDSGSHEVTEVLLDHGAPMDDALLYAVDRQDIRAVQILLQASRRDYLLDQTYNVDTETGSSAFPSYMTPVMLAAHNNNYTLLKILLDAGFPKPVPDDYHWTSGIGNGKAWFEAYRAVCSPSYILLTSTDPFLTAFQNAKALRDACWKRENYRAQLEELADQCEAFAVDLLGEVRTTKEAETVLGHHCSPEDCPAGKSVCTLQLAVDLEMKQFGTNPLSVDYINILTYRELIDFHHYFIDFEKWSSARALFVSVAIGLAYPFLCLAHLLAPTSKVGRFSSLSVIRSFYWTYSWLTLLVLLLVESQSYRVGTAEIDSILQGTPAAAKPISVPAMLIMIWVIDVGWKEVKEVLGEGLLNHFKQLWNVLDFLMVALYIAQFALRLVAIFKLEVYSSQSTVADDWALKANENSFQLVAIADVLFSIFTIAVFLRAVSLFTFHPFLGMLLVSIGRMLGDIQKFVSMGALFMFAFACGLNQLYWFYGTMHEYLCSKYSQSNLQSLDCTQSLGFDTLFNSLQTLFWTWFGLTDLTTVELTPGTGPVDVFQIHQRPVITETVGKVIFALHHVVEILVLTNVLIAIISDSYTRAEEVKRTDWAFVVQKNQMYYLKVDVPLPPPFGLIMSVRNALCRVLSALCSRRNKLSRSIANEQAAVHPSQSSLPTKEDNYKMTVSSLKTRYLLRKERQLES</sequence>
<evidence type="ECO:0000256" key="4">
    <source>
        <dbReference type="ARBA" id="ARBA00022737"/>
    </source>
</evidence>
<dbReference type="SMART" id="SM00248">
    <property type="entry name" value="ANK"/>
    <property type="match status" value="2"/>
</dbReference>
<dbReference type="GO" id="GO:0015279">
    <property type="term" value="F:store-operated calcium channel activity"/>
    <property type="evidence" value="ECO:0007669"/>
    <property type="project" value="TreeGrafter"/>
</dbReference>
<dbReference type="GO" id="GO:0005886">
    <property type="term" value="C:plasma membrane"/>
    <property type="evidence" value="ECO:0007669"/>
    <property type="project" value="TreeGrafter"/>
</dbReference>
<dbReference type="GeneID" id="109468336"/>
<evidence type="ECO:0000256" key="8">
    <source>
        <dbReference type="ARBA" id="ARBA00023136"/>
    </source>
</evidence>
<evidence type="ECO:0000256" key="2">
    <source>
        <dbReference type="ARBA" id="ARBA00022448"/>
    </source>
</evidence>
<keyword evidence="15" id="KW-1185">Reference proteome</keyword>
<organism evidence="15 16">
    <name type="scientific">Branchiostoma belcheri</name>
    <name type="common">Amphioxus</name>
    <dbReference type="NCBI Taxonomy" id="7741"/>
    <lineage>
        <taxon>Eukaryota</taxon>
        <taxon>Metazoa</taxon>
        <taxon>Chordata</taxon>
        <taxon>Cephalochordata</taxon>
        <taxon>Leptocardii</taxon>
        <taxon>Amphioxiformes</taxon>
        <taxon>Branchiostomatidae</taxon>
        <taxon>Branchiostoma</taxon>
    </lineage>
</organism>
<keyword evidence="4" id="KW-0677">Repeat</keyword>
<comment type="subcellular location">
    <subcellularLocation>
        <location evidence="1">Membrane</location>
        <topology evidence="1">Multi-pass membrane protein</topology>
    </subcellularLocation>
</comment>
<dbReference type="Pfam" id="PF08344">
    <property type="entry name" value="TRP_2"/>
    <property type="match status" value="1"/>
</dbReference>
<feature type="domain" description="Transient receptor ion channel" evidence="14">
    <location>
        <begin position="139"/>
        <end position="201"/>
    </location>
</feature>
<dbReference type="Gene3D" id="1.25.40.20">
    <property type="entry name" value="Ankyrin repeat-containing domain"/>
    <property type="match status" value="1"/>
</dbReference>
<dbReference type="PROSITE" id="PS50088">
    <property type="entry name" value="ANK_REPEAT"/>
    <property type="match status" value="1"/>
</dbReference>
<dbReference type="PANTHER" id="PTHR10117:SF54">
    <property type="entry name" value="TRANSIENT RECEPTOR POTENTIAL-GAMMA PROTEIN"/>
    <property type="match status" value="1"/>
</dbReference>
<dbReference type="GO" id="GO:0051480">
    <property type="term" value="P:regulation of cytosolic calcium ion concentration"/>
    <property type="evidence" value="ECO:0007669"/>
    <property type="project" value="TreeGrafter"/>
</dbReference>
<evidence type="ECO:0000256" key="13">
    <source>
        <dbReference type="SAM" id="Phobius"/>
    </source>
</evidence>
<keyword evidence="8 13" id="KW-0472">Membrane</keyword>
<feature type="transmembrane region" description="Helical" evidence="13">
    <location>
        <begin position="466"/>
        <end position="494"/>
    </location>
</feature>
<dbReference type="InterPro" id="IPR036770">
    <property type="entry name" value="Ankyrin_rpt-contain_sf"/>
</dbReference>
<keyword evidence="3 13" id="KW-0812">Transmembrane</keyword>
<keyword evidence="5 13" id="KW-1133">Transmembrane helix</keyword>
<dbReference type="Proteomes" id="UP000515135">
    <property type="component" value="Unplaced"/>
</dbReference>
<dbReference type="Pfam" id="PF00520">
    <property type="entry name" value="Ion_trans"/>
    <property type="match status" value="1"/>
</dbReference>
<evidence type="ECO:0000256" key="5">
    <source>
        <dbReference type="ARBA" id="ARBA00022989"/>
    </source>
</evidence>
<evidence type="ECO:0000256" key="1">
    <source>
        <dbReference type="ARBA" id="ARBA00004141"/>
    </source>
</evidence>
<evidence type="ECO:0000256" key="11">
    <source>
        <dbReference type="PROSITE-ProRule" id="PRU00023"/>
    </source>
</evidence>
<feature type="transmembrane region" description="Helical" evidence="13">
    <location>
        <begin position="297"/>
        <end position="318"/>
    </location>
</feature>
<gene>
    <name evidence="16" type="primary">LOC109468336</name>
</gene>
<evidence type="ECO:0000256" key="7">
    <source>
        <dbReference type="ARBA" id="ARBA00023065"/>
    </source>
</evidence>
<name>A0A6P4YK73_BRABE</name>
<proteinExistence type="predicted"/>
<evidence type="ECO:0000256" key="12">
    <source>
        <dbReference type="SAM" id="Coils"/>
    </source>
</evidence>
<dbReference type="PROSITE" id="PS50297">
    <property type="entry name" value="ANK_REP_REGION"/>
    <property type="match status" value="1"/>
</dbReference>
<dbReference type="OrthoDB" id="10040239at2759"/>
<accession>A0A6P4YK73</accession>
<dbReference type="SUPFAM" id="SSF48403">
    <property type="entry name" value="Ankyrin repeat"/>
    <property type="match status" value="1"/>
</dbReference>
<evidence type="ECO:0000259" key="14">
    <source>
        <dbReference type="SMART" id="SM01420"/>
    </source>
</evidence>
<dbReference type="GO" id="GO:0034703">
    <property type="term" value="C:cation channel complex"/>
    <property type="evidence" value="ECO:0007669"/>
    <property type="project" value="TreeGrafter"/>
</dbReference>
<evidence type="ECO:0000313" key="16">
    <source>
        <dbReference type="RefSeq" id="XP_019622144.1"/>
    </source>
</evidence>
<keyword evidence="9" id="KW-0407">Ion channel</keyword>
<evidence type="ECO:0000256" key="3">
    <source>
        <dbReference type="ARBA" id="ARBA00022692"/>
    </source>
</evidence>
<evidence type="ECO:0000313" key="15">
    <source>
        <dbReference type="Proteomes" id="UP000515135"/>
    </source>
</evidence>
<dbReference type="KEGG" id="bbel:109468336"/>
<dbReference type="AlphaFoldDB" id="A0A6P4YK73"/>
<feature type="repeat" description="ANK" evidence="11">
    <location>
        <begin position="41"/>
        <end position="69"/>
    </location>
</feature>
<dbReference type="PANTHER" id="PTHR10117">
    <property type="entry name" value="TRANSIENT RECEPTOR POTENTIAL CHANNEL"/>
    <property type="match status" value="1"/>
</dbReference>
<keyword evidence="12" id="KW-0175">Coiled coil</keyword>
<dbReference type="GO" id="GO:0070679">
    <property type="term" value="F:inositol 1,4,5 trisphosphate binding"/>
    <property type="evidence" value="ECO:0007669"/>
    <property type="project" value="TreeGrafter"/>
</dbReference>
<dbReference type="PRINTS" id="PR01097">
    <property type="entry name" value="TRNSRECEPTRP"/>
</dbReference>
<dbReference type="InterPro" id="IPR005821">
    <property type="entry name" value="Ion_trans_dom"/>
</dbReference>
<reference evidence="16" key="1">
    <citation type="submission" date="2025-08" db="UniProtKB">
        <authorList>
            <consortium name="RefSeq"/>
        </authorList>
    </citation>
    <scope>IDENTIFICATION</scope>
    <source>
        <tissue evidence="16">Gonad</tissue>
    </source>
</reference>
<dbReference type="RefSeq" id="XP_019622144.1">
    <property type="nucleotide sequence ID" value="XM_019766585.1"/>
</dbReference>
<dbReference type="SMART" id="SM01420">
    <property type="entry name" value="TRP_2"/>
    <property type="match status" value="1"/>
</dbReference>
<dbReference type="InterPro" id="IPR002153">
    <property type="entry name" value="TRPC_channel"/>
</dbReference>
<keyword evidence="7" id="KW-0406">Ion transport</keyword>
<protein>
    <submittedName>
        <fullName evidence="16">Short transient receptor potential channel 5-like</fullName>
    </submittedName>
</protein>
<evidence type="ECO:0000256" key="10">
    <source>
        <dbReference type="ARBA" id="ARBA00036634"/>
    </source>
</evidence>
<comment type="catalytic activity">
    <reaction evidence="10">
        <text>Ca(2+)(in) = Ca(2+)(out)</text>
        <dbReference type="Rhea" id="RHEA:29671"/>
        <dbReference type="ChEBI" id="CHEBI:29108"/>
    </reaction>
</comment>
<keyword evidence="6 11" id="KW-0040">ANK repeat</keyword>
<evidence type="ECO:0000256" key="9">
    <source>
        <dbReference type="ARBA" id="ARBA00023303"/>
    </source>
</evidence>
<dbReference type="InterPro" id="IPR002110">
    <property type="entry name" value="Ankyrin_rpt"/>
</dbReference>
<feature type="transmembrane region" description="Helical" evidence="13">
    <location>
        <begin position="330"/>
        <end position="350"/>
    </location>
</feature>
<keyword evidence="2" id="KW-0813">Transport</keyword>
<dbReference type="InterPro" id="IPR013555">
    <property type="entry name" value="TRP_dom"/>
</dbReference>
<feature type="transmembrane region" description="Helical" evidence="13">
    <location>
        <begin position="413"/>
        <end position="434"/>
    </location>
</feature>
<feature type="coiled-coil region" evidence="12">
    <location>
        <begin position="190"/>
        <end position="217"/>
    </location>
</feature>
<evidence type="ECO:0000256" key="6">
    <source>
        <dbReference type="ARBA" id="ARBA00023043"/>
    </source>
</evidence>
<feature type="transmembrane region" description="Helical" evidence="13">
    <location>
        <begin position="506"/>
        <end position="528"/>
    </location>
</feature>